<dbReference type="Gene3D" id="3.30.559.30">
    <property type="entry name" value="Nonribosomal peptide synthetase, condensation domain"/>
    <property type="match status" value="3"/>
</dbReference>
<evidence type="ECO:0000256" key="2">
    <source>
        <dbReference type="ARBA" id="ARBA00022450"/>
    </source>
</evidence>
<keyword evidence="2" id="KW-0596">Phosphopantetheine</keyword>
<dbReference type="Gene3D" id="1.10.1200.10">
    <property type="entry name" value="ACP-like"/>
    <property type="match status" value="3"/>
</dbReference>
<comment type="cofactor">
    <cofactor evidence="1">
        <name>pantetheine 4'-phosphate</name>
        <dbReference type="ChEBI" id="CHEBI:47942"/>
    </cofactor>
</comment>
<dbReference type="Gene3D" id="3.30.559.10">
    <property type="entry name" value="Chloramphenicol acetyltransferase-like domain"/>
    <property type="match status" value="3"/>
</dbReference>
<dbReference type="InterPro" id="IPR020806">
    <property type="entry name" value="PKS_PP-bd"/>
</dbReference>
<accession>A0ABV6UGX0</accession>
<feature type="domain" description="Carrier" evidence="5">
    <location>
        <begin position="1087"/>
        <end position="1161"/>
    </location>
</feature>
<dbReference type="InterPro" id="IPR010071">
    <property type="entry name" value="AA_adenyl_dom"/>
</dbReference>
<dbReference type="InterPro" id="IPR029058">
    <property type="entry name" value="AB_hydrolase_fold"/>
</dbReference>
<dbReference type="SUPFAM" id="SSF47336">
    <property type="entry name" value="ACP-like"/>
    <property type="match status" value="4"/>
</dbReference>
<dbReference type="InterPro" id="IPR000873">
    <property type="entry name" value="AMP-dep_synth/lig_dom"/>
</dbReference>
<dbReference type="Pfam" id="PF00501">
    <property type="entry name" value="AMP-binding"/>
    <property type="match status" value="3"/>
</dbReference>
<dbReference type="RefSeq" id="WP_051725255.1">
    <property type="nucleotide sequence ID" value="NZ_JBHEZZ010000002.1"/>
</dbReference>
<dbReference type="InterPro" id="IPR006162">
    <property type="entry name" value="Ppantetheine_attach_site"/>
</dbReference>
<feature type="domain" description="Carrier" evidence="5">
    <location>
        <begin position="3262"/>
        <end position="3336"/>
    </location>
</feature>
<dbReference type="PANTHER" id="PTHR45527:SF1">
    <property type="entry name" value="FATTY ACID SYNTHASE"/>
    <property type="match status" value="1"/>
</dbReference>
<sequence>MNAPTQQDRTAREALLRELFAAVLELDVTEIDADSSFFELGGDSITSIELVAKAHAAGLALEYRHVFEGETPAALAEAAQDVVAEDAFVAADGPLVRLDEAEYAELTAGHGPVEDVWPVTPLQEGLLFHSVYDERQADPYLVQAPLVLSGAVDSGRLRAAFEALLQRHAGLRAGFVMRRSGQPVQVIRASVELPWQEQDLSGLAEQPRRERIAELLRVDRLERFDPARPPLLRALLLRVASDQHLLVLTSHHIIWDGWSMARALDEVSRLYAADGDGDGDADRDGDGDATVPLPEVVPFRTYLSWLAAQDREASLAAWGEALAGLEEPTLVAPGAGSTLSALPARVVGSLDEETTARVTASVRAQGLTMNTLLQGAWAMLLGTLTRRQDVVFGATVSGRPPELPGVEQVVGLLINTVPVRVSLNPTQPVGALLAGIQEQQAALTPHHHLSLAAIQRQSGFDELFDTHTGFENFAADAASGGLWEAGFLRGEQLDLLPEEAQESRGFGHFPLTLVVFPGPELRIELSYRQDVFEAGFVQGLVDCLKQLMTVLAVEPERMVAQVPLLSAPQLDRVLREWNTTEEPPAPATLAQLFEAQVARSGDAVALLSESTEISYNELNEAANRLAHHLAAEHGVGPGTRVAVGLPRGTDWVTAVLAVTKTGATFVPVDLAFPLDRIELILADARPAALITTGRTPLAHGTAVPQVLHLDDPVLREALGHRPTTDPVPGIDPAQSAYLIYTSGSTGVPKGVDVTHLGLAGLTHSLATRLRITADSAVLQFSSPSFDAIVMELGMSLLSGARLVLAPGESRLPGEQLVELIARHRVSHMFIVPSLLAAIDPAAVPTLTTLAVGAEALPPALLERWAPGRRFHNVYGPTETTVIITASEPLNAGDLPVIGRPIAGARLYVLDPFLRPVPPGFTGELYIAGPGVTRGYVNDPGLTLAAFAACPFGAPGERMYRSGDLVRWTADGQLEFVGRADHQVKLHGFRIELGEIEATLSSHPQVGQAVVLVREDQPGTKRLVAYLVPNGEAPQADALREHLAATLPHYMVPAAFVLLDAFPATVTGKLDRKALPAPEFSGSADGRAPRDDRERLLCSLVGDLLGVDRVGIDDSFFELGGDSISSIQLAARANDAGLSLAPRDVFECKTVARLAERATDAEPAAEAPAPSGPLVPLDDHEYAELTAGHGPVEEILPLAPLQHGLLFHALYEGADDGTGPGDVYVGQIPLLVEGELEAGRLRAAFQSLLDRHAALRAGFTVRSGGEPVQIIAGSVPIPWAEHDLSDLDDDLRQARIRELLAADRATRFDVARPPLVRVTLVRLAPRQHVLLITGHHIVWDGWSMTRAIGDVLAHYEADGAPGALPEPVPYRRYLDWLSSQDADAALDAWADHLAGLDEPTLAAPGASSELPVLPVRVVTSLDREGTERLSAAARSRGLTGNTLVQGGWALLLASLTGQQDVVFGATVSGRPPEIPGVEDLVGLLINTVPVRVALDPAQTLTDLLTAVQDQQAALTPHHHTGLPAILRRTGHTELFDTSIVFQNAPWDDDTLRTATLSLRPLEQAGEHSGGQAGEQAGGGFTHFPLSLDVFPGPELRVEVSYRPDLFDADAALRLAERLKRVLLAFADDPDQLVGRVSLLSEEEQARLEAWSATAGQSPDSTLPRLFEDQVRATPEETALVVGGRSLSYAELNREANRLAHRLIARGAGTDDLVAVMLPRSADAVVAVLGILKAGCTYLPTELSWPRERISGLLADVRPVVVVTDAATEAQVPDGSGAWTVLRIEDVSVAEDAAQDPEAQDPDDGDRLRPLLPAHLAYVIHTSGSTGRPKGVAVTHRNIVNMFHAQNNGYMLPTAAEAGVRRLKVALVSGFGFDAAWADLLRMVAGHELHLIEEDLRRDAQGLIAYAARHGIDSLSVTPMHATQLLAAGLMEVPGYRPRLISLGGELVDPGLWTELGTGPVPAYNFYGPTECTVDSTYSRIAGDVTSRIGRPVENAQCYVLDPSLRPVPPGAPGELYIAGAGLSRGYVNRSALTAERFVASPFSATGERMYRTGDLVRWTPDGELEFLGRADEQVKIRGFRIELGEIETALRRHPQVEEAAVVAREDHPGVKRLAAYVVLSGHARDGAGPDADSPDTDSPDTDSLRRHLAATLPDFMIPAAFVVLAAMPVGATGKLDRKALPAPQFTGATDSRAPRNARETLLCALYAEVLGLDRVGIDDSFFELGGDSITSIQLATRGRRAGVVFAPRDVFAGKTVAALAELAVDLDQTVEFTPADGPLLELDEAEFAELTAGYSRVDEVWPVTPLQEGLLFHALYDSDGTDPYAMQMPLRLEGELDPGRLRAAFEALLDRHPALRAGFTLRTGGDPVQIIPRHTPLPWTEHDLSGLTPERQRARTAELLTADRSVRFDPAAPPLIRIALLRLGPDQHVLVVTSHHIVWDGWSMTRAFDEALRIYRSGGDAGSLPQPVPFRTYLSWLTAQDQEAGLAAWGEAMAGLEEPTLVAPGAGTTLTRPPARVTAELDAPTATALSVAARSRGLTTNTLVQGAWALLLSTLTGRQDVVFGATVSGRPPEIPGIEDLVGLLINTIPVRVTLDPARTLAAVLGDVQDQQAALTPHHHTSLPALLRRTGHAELFDTAVVFQNLDWDNATLQSEELQVRGYEEDEQPPVIHYPLSLSVHPGEAGWRLELGYRSDLYREEAVSRLAEQLEQLLTALATGLDRRVGEIELLTPAQRELVLREWNGAPVPLEPATMAQLFERQVARDGGATALICDGTQLSYTELNERANRLAHHLADAHGIGPDDRVALALPRGTDWITTVLAVTKTGAAFIPIDLAYPADRINHILADARPGLLVTTAQTGLAQTGPAQTGPAQTGLAHRRTLHLDDPEVQNALGHEPAGNPAPDTRRQHTAYVIYTSGSTGTPKGVAVTHQGLAALSHAQTTQLNVTPDSTVLQFSSPGFDAIVFECAMALLTGARLVLAPGESRLPGEQLVELIAEHGVTHATLIPSVLAALDPEAVPTLTTLVVAGEALTRPLLDRWSAGRSMFNAYGPTETTIWATVSPDLRPGDAPVIGRPIVNTQVYVLDQALRPVPPGTTGELYIGGDGLARGYVNQPRLTAERFVASPFGTPGSRMYRTGDLARWTDDGQLEFAGRADEQVKIRGFRIELGEIETTLRDHPDVDQATVVVREDQPGIKRLVAYLVPVPGSTPDPERLREHLGGTLPEYMVPAAFVALDALPVTITGKLDRKALPAPEFTGSADSRAPRTEREELLCTLIADLLGLGALGIDDNFFELGGDSITSIQLVARARKAGLVFAPRDVFTAKTPAGIAQVATEADVTVQPQERAAEPEPESLVELSAEELDEFEELLRV</sequence>
<evidence type="ECO:0000256" key="1">
    <source>
        <dbReference type="ARBA" id="ARBA00001957"/>
    </source>
</evidence>
<dbReference type="SMART" id="SM01294">
    <property type="entry name" value="PKS_PP_betabranch"/>
    <property type="match status" value="1"/>
</dbReference>
<dbReference type="CDD" id="cd05930">
    <property type="entry name" value="A_NRPS"/>
    <property type="match status" value="1"/>
</dbReference>
<feature type="region of interest" description="Disordered" evidence="4">
    <location>
        <begin position="2123"/>
        <end position="2142"/>
    </location>
</feature>
<name>A0ABV6UGX0_9ACTN</name>
<dbReference type="InterPro" id="IPR009081">
    <property type="entry name" value="PP-bd_ACP"/>
</dbReference>
<dbReference type="NCBIfam" id="NF003417">
    <property type="entry name" value="PRK04813.1"/>
    <property type="match status" value="3"/>
</dbReference>
<dbReference type="Gene3D" id="3.30.300.30">
    <property type="match status" value="3"/>
</dbReference>
<dbReference type="InterPro" id="IPR001242">
    <property type="entry name" value="Condensation_dom"/>
</dbReference>
<dbReference type="InterPro" id="IPR036736">
    <property type="entry name" value="ACP-like_sf"/>
</dbReference>
<dbReference type="Gene3D" id="3.40.50.980">
    <property type="match status" value="4"/>
</dbReference>
<dbReference type="EMBL" id="JBHEZZ010000002">
    <property type="protein sequence ID" value="MFC1400713.1"/>
    <property type="molecule type" value="Genomic_DNA"/>
</dbReference>
<keyword evidence="7" id="KW-1185">Reference proteome</keyword>
<feature type="domain" description="Carrier" evidence="5">
    <location>
        <begin position="2192"/>
        <end position="2266"/>
    </location>
</feature>
<protein>
    <submittedName>
        <fullName evidence="6">Non-ribosomal peptide synthetase</fullName>
    </submittedName>
</protein>
<dbReference type="Pfam" id="PF00550">
    <property type="entry name" value="PP-binding"/>
    <property type="match status" value="4"/>
</dbReference>
<dbReference type="Gene3D" id="2.30.38.10">
    <property type="entry name" value="Luciferase, Domain 3"/>
    <property type="match status" value="2"/>
</dbReference>
<dbReference type="InterPro" id="IPR025110">
    <property type="entry name" value="AMP-bd_C"/>
</dbReference>
<dbReference type="InterPro" id="IPR023213">
    <property type="entry name" value="CAT-like_dom_sf"/>
</dbReference>
<dbReference type="SUPFAM" id="SSF52777">
    <property type="entry name" value="CoA-dependent acyltransferases"/>
    <property type="match status" value="6"/>
</dbReference>
<organism evidence="6 7">
    <name type="scientific">Streptacidiphilus cavernicola</name>
    <dbReference type="NCBI Taxonomy" id="3342716"/>
    <lineage>
        <taxon>Bacteria</taxon>
        <taxon>Bacillati</taxon>
        <taxon>Actinomycetota</taxon>
        <taxon>Actinomycetes</taxon>
        <taxon>Kitasatosporales</taxon>
        <taxon>Streptomycetaceae</taxon>
        <taxon>Streptacidiphilus</taxon>
    </lineage>
</organism>
<evidence type="ECO:0000256" key="3">
    <source>
        <dbReference type="ARBA" id="ARBA00022553"/>
    </source>
</evidence>
<dbReference type="Pfam" id="PF00668">
    <property type="entry name" value="Condensation"/>
    <property type="match status" value="3"/>
</dbReference>
<dbReference type="Pfam" id="PF13193">
    <property type="entry name" value="AMP-binding_C"/>
    <property type="match status" value="3"/>
</dbReference>
<reference evidence="6 7" key="1">
    <citation type="submission" date="2024-09" db="EMBL/GenBank/DDBJ databases">
        <authorList>
            <person name="Lee S.D."/>
        </authorList>
    </citation>
    <scope>NUCLEOTIDE SEQUENCE [LARGE SCALE GENOMIC DNA]</scope>
    <source>
        <strain evidence="6 7">N1-5</strain>
    </source>
</reference>
<evidence type="ECO:0000313" key="7">
    <source>
        <dbReference type="Proteomes" id="UP001592528"/>
    </source>
</evidence>
<dbReference type="Gene3D" id="3.40.50.12780">
    <property type="entry name" value="N-terminal domain of ligase-like"/>
    <property type="match status" value="1"/>
</dbReference>
<dbReference type="InterPro" id="IPR020845">
    <property type="entry name" value="AMP-binding_CS"/>
</dbReference>
<dbReference type="PANTHER" id="PTHR45527">
    <property type="entry name" value="NONRIBOSOMAL PEPTIDE SYNTHETASE"/>
    <property type="match status" value="1"/>
</dbReference>
<dbReference type="Proteomes" id="UP001592528">
    <property type="component" value="Unassembled WGS sequence"/>
</dbReference>
<dbReference type="NCBIfam" id="TIGR01733">
    <property type="entry name" value="AA-adenyl-dom"/>
    <property type="match status" value="3"/>
</dbReference>
<dbReference type="PROSITE" id="PS50075">
    <property type="entry name" value="CARRIER"/>
    <property type="match status" value="4"/>
</dbReference>
<dbReference type="InterPro" id="IPR042099">
    <property type="entry name" value="ANL_N_sf"/>
</dbReference>
<dbReference type="SMART" id="SM00823">
    <property type="entry name" value="PKS_PP"/>
    <property type="match status" value="4"/>
</dbReference>
<feature type="domain" description="Carrier" evidence="5">
    <location>
        <begin position="7"/>
        <end position="83"/>
    </location>
</feature>
<dbReference type="InterPro" id="IPR045851">
    <property type="entry name" value="AMP-bd_C_sf"/>
</dbReference>
<feature type="region of interest" description="Disordered" evidence="4">
    <location>
        <begin position="1157"/>
        <end position="1176"/>
    </location>
</feature>
<dbReference type="PROSITE" id="PS00012">
    <property type="entry name" value="PHOSPHOPANTETHEINE"/>
    <property type="match status" value="3"/>
</dbReference>
<evidence type="ECO:0000259" key="5">
    <source>
        <dbReference type="PROSITE" id="PS50075"/>
    </source>
</evidence>
<dbReference type="CDD" id="cd19543">
    <property type="entry name" value="DCL_NRPS"/>
    <property type="match status" value="3"/>
</dbReference>
<keyword evidence="3" id="KW-0597">Phosphoprotein</keyword>
<evidence type="ECO:0000256" key="4">
    <source>
        <dbReference type="SAM" id="MobiDB-lite"/>
    </source>
</evidence>
<dbReference type="Gene3D" id="3.40.50.1820">
    <property type="entry name" value="alpha/beta hydrolase"/>
    <property type="match status" value="1"/>
</dbReference>
<proteinExistence type="predicted"/>
<comment type="caution">
    <text evidence="6">The sequence shown here is derived from an EMBL/GenBank/DDBJ whole genome shotgun (WGS) entry which is preliminary data.</text>
</comment>
<dbReference type="PROSITE" id="PS00455">
    <property type="entry name" value="AMP_BINDING"/>
    <property type="match status" value="3"/>
</dbReference>
<evidence type="ECO:0000313" key="6">
    <source>
        <dbReference type="EMBL" id="MFC1400713.1"/>
    </source>
</evidence>
<dbReference type="SUPFAM" id="SSF56801">
    <property type="entry name" value="Acetyl-CoA synthetase-like"/>
    <property type="match status" value="3"/>
</dbReference>
<gene>
    <name evidence="6" type="ORF">ACEZDJ_05370</name>
</gene>
<dbReference type="CDD" id="cd17652">
    <property type="entry name" value="A_NRPS_CmdD_like"/>
    <property type="match status" value="1"/>
</dbReference>